<reference evidence="1 2" key="1">
    <citation type="submission" date="2018-06" db="EMBL/GenBank/DDBJ databases">
        <authorList>
            <consortium name="Pathogen Informatics"/>
            <person name="Doyle S."/>
        </authorList>
    </citation>
    <scope>NUCLEOTIDE SEQUENCE [LARGE SCALE GENOMIC DNA]</scope>
    <source>
        <strain evidence="1 2">NCTC13316</strain>
    </source>
</reference>
<dbReference type="OrthoDB" id="5651005at2"/>
<dbReference type="AlphaFoldDB" id="A0A378JIU6"/>
<protein>
    <recommendedName>
        <fullName evidence="3">Endonuclease/Exonuclease/phosphatase family</fullName>
    </recommendedName>
</protein>
<gene>
    <name evidence="1" type="ORF">NCTC13316_00764</name>
</gene>
<evidence type="ECO:0000313" key="1">
    <source>
        <dbReference type="EMBL" id="STX50681.1"/>
    </source>
</evidence>
<proteinExistence type="predicted"/>
<dbReference type="EMBL" id="UGOD01000001">
    <property type="protein sequence ID" value="STX50681.1"/>
    <property type="molecule type" value="Genomic_DNA"/>
</dbReference>
<dbReference type="InterPro" id="IPR036691">
    <property type="entry name" value="Endo/exonu/phosph_ase_sf"/>
</dbReference>
<accession>A0A378JIU6</accession>
<organism evidence="1 2">
    <name type="scientific">Legionella busanensis</name>
    <dbReference type="NCBI Taxonomy" id="190655"/>
    <lineage>
        <taxon>Bacteria</taxon>
        <taxon>Pseudomonadati</taxon>
        <taxon>Pseudomonadota</taxon>
        <taxon>Gammaproteobacteria</taxon>
        <taxon>Legionellales</taxon>
        <taxon>Legionellaceae</taxon>
        <taxon>Legionella</taxon>
    </lineage>
</organism>
<dbReference type="RefSeq" id="WP_115330381.1">
    <property type="nucleotide sequence ID" value="NZ_CAAAHP010000004.1"/>
</dbReference>
<name>A0A378JIU6_9GAMM</name>
<sequence>MKSQIQYKEEINDASAQAPNVCACLNNKDVIASKISDHHPIVHNGILFWNVMMQGRKRGNGFNNGFGIIENDADYKARLSKIAEVIAEVVEYNPSIEAICLCEGPIKDDDTKVLNDSLKAFPSMQRFISQDRFYKPNEVGPEWGLLMLADNRYKASKVNLEGISLLPNLVNRFQLWQLQDGDTTKYVALAHFPFSGDVYTTDRKLLSARSQVYCQFIQYVLDQYQDKSLNFCADFNFNPHLIGQPAERVLDHIINNNSILLNIEEKSGVFNVDTVTVDGVLLSQKEKQNYLNTRREQNLMTRLQWNDRFFKAALKVVIDQKEANAYLDYTPIASLQAG</sequence>
<keyword evidence="2" id="KW-1185">Reference proteome</keyword>
<evidence type="ECO:0000313" key="2">
    <source>
        <dbReference type="Proteomes" id="UP000254794"/>
    </source>
</evidence>
<evidence type="ECO:0008006" key="3">
    <source>
        <dbReference type="Google" id="ProtNLM"/>
    </source>
</evidence>
<dbReference type="Proteomes" id="UP000254794">
    <property type="component" value="Unassembled WGS sequence"/>
</dbReference>
<dbReference type="SUPFAM" id="SSF56219">
    <property type="entry name" value="DNase I-like"/>
    <property type="match status" value="1"/>
</dbReference>